<protein>
    <submittedName>
        <fullName evidence="1">SMI1/KNR4 family protein</fullName>
    </submittedName>
</protein>
<proteinExistence type="predicted"/>
<name>A0ABS2WF29_9BACL</name>
<dbReference type="SUPFAM" id="SSF160631">
    <property type="entry name" value="SMI1/KNR4-like"/>
    <property type="match status" value="1"/>
</dbReference>
<dbReference type="Proteomes" id="UP001177120">
    <property type="component" value="Unassembled WGS sequence"/>
</dbReference>
<evidence type="ECO:0000313" key="2">
    <source>
        <dbReference type="Proteomes" id="UP001177120"/>
    </source>
</evidence>
<keyword evidence="2" id="KW-1185">Reference proteome</keyword>
<accession>A0ABS2WF29</accession>
<evidence type="ECO:0000313" key="1">
    <source>
        <dbReference type="EMBL" id="MBN2908089.1"/>
    </source>
</evidence>
<organism evidence="1 2">
    <name type="scientific">Polycladomyces zharkentensis</name>
    <dbReference type="NCBI Taxonomy" id="2807616"/>
    <lineage>
        <taxon>Bacteria</taxon>
        <taxon>Bacillati</taxon>
        <taxon>Bacillota</taxon>
        <taxon>Bacilli</taxon>
        <taxon>Bacillales</taxon>
        <taxon>Thermoactinomycetaceae</taxon>
        <taxon>Polycladomyces</taxon>
    </lineage>
</organism>
<gene>
    <name evidence="1" type="ORF">JQC72_00940</name>
</gene>
<comment type="caution">
    <text evidence="1">The sequence shown here is derived from an EMBL/GenBank/DDBJ whole genome shotgun (WGS) entry which is preliminary data.</text>
</comment>
<sequence>MFLTQAVGQVVGEIVKPESENQGGEMKQPLFHTEAFNLMGIQPVYSLERLKLIAEKEREMNRRFPPSLRELYAVEGVEEWFGSRNADKLVPLQRLELETREYWEHELGLRFLNIPSNMQASEGIYFFIECQGCWSWWILLNGAEDPPVIVESLFDEAQILACDKLSDFILACAWDLSIMDSPSFQTGRYESEQAFLRLLRNRCVEKPTTRLASTVHRYRFRYKDCRLFLFEETCQIFIAAENEESKNEWMTMVKPFVIWDT</sequence>
<dbReference type="InterPro" id="IPR037883">
    <property type="entry name" value="Knr4/Smi1-like_sf"/>
</dbReference>
<reference evidence="1" key="1">
    <citation type="journal article" date="2024" name="Int. J. Syst. Evol. Microbiol.">
        <title>Polycladomyces zharkentensis sp. nov., a novel thermophilic cellulose- and starch-degrading member of the Bacillota from a geothermal aquifer in Kazakhstan.</title>
        <authorList>
            <person name="Mashzhan A."/>
            <person name="Kistaubayeva A."/>
            <person name="Javier-Lopez R."/>
            <person name="Bissenova U."/>
            <person name="Bissenbay A."/>
            <person name="Birkeland N.K."/>
        </authorList>
    </citation>
    <scope>NUCLEOTIDE SEQUENCE</scope>
    <source>
        <strain evidence="1">ZKZ2T</strain>
    </source>
</reference>
<dbReference type="EMBL" id="JAFHAP010000002">
    <property type="protein sequence ID" value="MBN2908089.1"/>
    <property type="molecule type" value="Genomic_DNA"/>
</dbReference>
<dbReference type="RefSeq" id="WP_205492253.1">
    <property type="nucleotide sequence ID" value="NZ_JAFHAP010000002.1"/>
</dbReference>